<sequence>MSDPHDHRPTAATVQRVFEVLVDHPGPTTTAAPLAAALELPEPTVIAALQRLRANDHVVRPPEGRHTLPEGDRRYALAPGVSRHAAHLRGRVPPSIRTQQRTRLLHWYAATAEVAVPLAFDAHRFSPPVTHAAVARRAGRWDPLGWFAWEHDVLRNVIATLVDWKHDEVVIGLAEAMWHLGRPTYHHHDLLHAQQAGRTAAERAHPALAPMFQAREAAVLADLAHHEDALAAVDDAVRRLDEHTDRLIRETVLSTRGRVQLAAGDTDHALRSFTAAHSYHRRLVDDYGKATLLRRIGQTHLANLQTDKAIKCLKDACAAMPRIPLAGSSLARVRAITHLANALTTGGRASEARRRLDRTHPLIKGTVATRYRAGHDLAVARATYALNDTAVTRNLTDNLIAQLELAGPGAARDLHAARDLRRRL</sequence>
<dbReference type="InterPro" id="IPR011990">
    <property type="entry name" value="TPR-like_helical_dom_sf"/>
</dbReference>
<dbReference type="Proteomes" id="UP000182740">
    <property type="component" value="Unassembled WGS sequence"/>
</dbReference>
<dbReference type="SUPFAM" id="SSF46785">
    <property type="entry name" value="Winged helix' DNA-binding domain"/>
    <property type="match status" value="1"/>
</dbReference>
<dbReference type="OrthoDB" id="3627446at2"/>
<dbReference type="STRING" id="546364.SAMN04489730_0186"/>
<dbReference type="InterPro" id="IPR036390">
    <property type="entry name" value="WH_DNA-bd_sf"/>
</dbReference>
<accession>A0A1K1LVT1</accession>
<reference evidence="2" key="1">
    <citation type="submission" date="2016-11" db="EMBL/GenBank/DDBJ databases">
        <authorList>
            <person name="Varghese N."/>
            <person name="Submissions S."/>
        </authorList>
    </citation>
    <scope>NUCLEOTIDE SEQUENCE [LARGE SCALE GENOMIC DNA]</scope>
    <source>
        <strain evidence="2">DSM 44671</strain>
    </source>
</reference>
<evidence type="ECO:0008006" key="3">
    <source>
        <dbReference type="Google" id="ProtNLM"/>
    </source>
</evidence>
<dbReference type="SUPFAM" id="SSF48452">
    <property type="entry name" value="TPR-like"/>
    <property type="match status" value="1"/>
</dbReference>
<dbReference type="Gene3D" id="1.25.40.10">
    <property type="entry name" value="Tetratricopeptide repeat domain"/>
    <property type="match status" value="1"/>
</dbReference>
<evidence type="ECO:0000313" key="2">
    <source>
        <dbReference type="Proteomes" id="UP000182740"/>
    </source>
</evidence>
<name>A0A1K1LVT1_9PSEU</name>
<evidence type="ECO:0000313" key="1">
    <source>
        <dbReference type="EMBL" id="SFW13774.1"/>
    </source>
</evidence>
<dbReference type="EMBL" id="FPJG01000002">
    <property type="protein sequence ID" value="SFW13774.1"/>
    <property type="molecule type" value="Genomic_DNA"/>
</dbReference>
<dbReference type="AlphaFoldDB" id="A0A1K1LVT1"/>
<dbReference type="RefSeq" id="WP_072474436.1">
    <property type="nucleotide sequence ID" value="NZ_FPJG01000002.1"/>
</dbReference>
<gene>
    <name evidence="1" type="ORF">SAMN04489730_0186</name>
</gene>
<protein>
    <recommendedName>
        <fullName evidence="3">Tetratricopeptide repeat-containing protein</fullName>
    </recommendedName>
</protein>
<proteinExistence type="predicted"/>
<organism evidence="1 2">
    <name type="scientific">Amycolatopsis australiensis</name>
    <dbReference type="NCBI Taxonomy" id="546364"/>
    <lineage>
        <taxon>Bacteria</taxon>
        <taxon>Bacillati</taxon>
        <taxon>Actinomycetota</taxon>
        <taxon>Actinomycetes</taxon>
        <taxon>Pseudonocardiales</taxon>
        <taxon>Pseudonocardiaceae</taxon>
        <taxon>Amycolatopsis</taxon>
    </lineage>
</organism>
<keyword evidence="2" id="KW-1185">Reference proteome</keyword>